<comment type="caution">
    <text evidence="2">The sequence shown here is derived from an EMBL/GenBank/DDBJ whole genome shotgun (WGS) entry which is preliminary data.</text>
</comment>
<keyword evidence="1" id="KW-0472">Membrane</keyword>
<keyword evidence="1" id="KW-1133">Transmembrane helix</keyword>
<dbReference type="InterPro" id="IPR010994">
    <property type="entry name" value="RuvA_2-like"/>
</dbReference>
<accession>A0ABV2SXI9</accession>
<name>A0ABV2SXI9_9FLAO</name>
<feature type="transmembrane region" description="Helical" evidence="1">
    <location>
        <begin position="20"/>
        <end position="37"/>
    </location>
</feature>
<dbReference type="EMBL" id="JBEXAE010000009">
    <property type="protein sequence ID" value="MET6991872.1"/>
    <property type="molecule type" value="Genomic_DNA"/>
</dbReference>
<dbReference type="SUPFAM" id="SSF47781">
    <property type="entry name" value="RuvA domain 2-like"/>
    <property type="match status" value="1"/>
</dbReference>
<protein>
    <submittedName>
        <fullName evidence="2">Helix-hairpin-helix domain-containing protein</fullName>
    </submittedName>
</protein>
<dbReference type="RefSeq" id="WP_354616416.1">
    <property type="nucleotide sequence ID" value="NZ_JBEXAE010000009.1"/>
</dbReference>
<dbReference type="Gene3D" id="1.10.150.280">
    <property type="entry name" value="AF1531-like domain"/>
    <property type="match status" value="1"/>
</dbReference>
<reference evidence="2 3" key="1">
    <citation type="submission" date="2024-07" db="EMBL/GenBank/DDBJ databases">
        <title>The genome sequence of type strain Sediminicola arcticus GDMCC 1.2805.</title>
        <authorList>
            <person name="Liu Y."/>
        </authorList>
    </citation>
    <scope>NUCLEOTIDE SEQUENCE [LARGE SCALE GENOMIC DNA]</scope>
    <source>
        <strain evidence="2 3">GDMCC 1.2805</strain>
    </source>
</reference>
<dbReference type="Proteomes" id="UP001549799">
    <property type="component" value="Unassembled WGS sequence"/>
</dbReference>
<keyword evidence="3" id="KW-1185">Reference proteome</keyword>
<sequence>MRKKDRTSHFRFNKQERSGMFFLLALIVLLQVGYFYLKVYPAQVEQFIVIDTDLQEKMETLKSVKDTLNFYPFNPNFINDYKGYALGMSVDEIDRLHDYRAQGKYGNTTFHFQQVTEIGDSLLNKISPFFKFPEWTKEKATSSPLAKMNKEVASNFNKAIPVGDLNSVSSEELKIVRGIGDKLSVRIIKFQDRLGGFLEEDQLYHVYGLEKEAAGRVLAKFVLLSKPQITKINVNSASSDELA</sequence>
<gene>
    <name evidence="2" type="ORF">ABXZ36_14595</name>
</gene>
<evidence type="ECO:0000256" key="1">
    <source>
        <dbReference type="SAM" id="Phobius"/>
    </source>
</evidence>
<proteinExistence type="predicted"/>
<evidence type="ECO:0000313" key="2">
    <source>
        <dbReference type="EMBL" id="MET6991872.1"/>
    </source>
</evidence>
<organism evidence="2 3">
    <name type="scientific">Sediminicola arcticus</name>
    <dbReference type="NCBI Taxonomy" id="1574308"/>
    <lineage>
        <taxon>Bacteria</taxon>
        <taxon>Pseudomonadati</taxon>
        <taxon>Bacteroidota</taxon>
        <taxon>Flavobacteriia</taxon>
        <taxon>Flavobacteriales</taxon>
        <taxon>Flavobacteriaceae</taxon>
        <taxon>Sediminicola</taxon>
    </lineage>
</organism>
<keyword evidence="1" id="KW-0812">Transmembrane</keyword>
<dbReference type="Pfam" id="PF12836">
    <property type="entry name" value="HHH_3"/>
    <property type="match status" value="1"/>
</dbReference>
<evidence type="ECO:0000313" key="3">
    <source>
        <dbReference type="Proteomes" id="UP001549799"/>
    </source>
</evidence>